<keyword evidence="8 9" id="KW-0456">Lyase</keyword>
<dbReference type="RefSeq" id="WP_117521684.1">
    <property type="nucleotide sequence ID" value="NZ_AP031484.1"/>
</dbReference>
<comment type="caution">
    <text evidence="9">Lacks conserved residue(s) required for the propagation of feature annotation.</text>
</comment>
<dbReference type="GO" id="GO:0110051">
    <property type="term" value="P:metabolite repair"/>
    <property type="evidence" value="ECO:0007669"/>
    <property type="project" value="TreeGrafter"/>
</dbReference>
<dbReference type="Proteomes" id="UP000261011">
    <property type="component" value="Unassembled WGS sequence"/>
</dbReference>
<feature type="binding site" evidence="9">
    <location>
        <position position="337"/>
    </location>
    <ligand>
        <name>(6S)-NADPHX</name>
        <dbReference type="ChEBI" id="CHEBI:64076"/>
    </ligand>
</feature>
<comment type="cofactor">
    <cofactor evidence="9">
        <name>Mg(2+)</name>
        <dbReference type="ChEBI" id="CHEBI:18420"/>
    </cofactor>
</comment>
<dbReference type="InterPro" id="IPR029056">
    <property type="entry name" value="Ribokinase-like"/>
</dbReference>
<dbReference type="OrthoDB" id="9806925at2"/>
<feature type="domain" description="YjeF C-terminal" evidence="10">
    <location>
        <begin position="116"/>
        <end position="395"/>
    </location>
</feature>
<comment type="caution">
    <text evidence="11">The sequence shown here is derived from an EMBL/GenBank/DDBJ whole genome shotgun (WGS) entry which is preliminary data.</text>
</comment>
<keyword evidence="2" id="KW-0479">Metal-binding</keyword>
<keyword evidence="12" id="KW-1185">Reference proteome</keyword>
<dbReference type="PROSITE" id="PS01050">
    <property type="entry name" value="YJEF_C_2"/>
    <property type="match status" value="1"/>
</dbReference>
<dbReference type="GO" id="GO:0052856">
    <property type="term" value="F:NAD(P)HX epimerase activity"/>
    <property type="evidence" value="ECO:0007669"/>
    <property type="project" value="TreeGrafter"/>
</dbReference>
<keyword evidence="1" id="KW-0808">Transferase</keyword>
<evidence type="ECO:0000313" key="12">
    <source>
        <dbReference type="Proteomes" id="UP000261011"/>
    </source>
</evidence>
<dbReference type="NCBIfam" id="TIGR00196">
    <property type="entry name" value="yjeF_cterm"/>
    <property type="match status" value="1"/>
</dbReference>
<feature type="binding site" evidence="9">
    <location>
        <begin position="308"/>
        <end position="312"/>
    </location>
    <ligand>
        <name>AMP</name>
        <dbReference type="ChEBI" id="CHEBI:456215"/>
    </ligand>
</feature>
<dbReference type="InterPro" id="IPR000631">
    <property type="entry name" value="CARKD"/>
</dbReference>
<dbReference type="GO" id="GO:0052855">
    <property type="term" value="F:ADP-dependent NAD(P)H-hydrate dehydratase activity"/>
    <property type="evidence" value="ECO:0007669"/>
    <property type="project" value="UniProtKB-UniRule"/>
</dbReference>
<dbReference type="SUPFAM" id="SSF53613">
    <property type="entry name" value="Ribokinase-like"/>
    <property type="match status" value="1"/>
</dbReference>
<dbReference type="HAMAP" id="MF_01965">
    <property type="entry name" value="NADHX_dehydratase"/>
    <property type="match status" value="1"/>
</dbReference>
<comment type="subunit">
    <text evidence="9">Homotetramer.</text>
</comment>
<comment type="catalytic activity">
    <reaction evidence="9">
        <text>(6S)-NADHX + ADP = AMP + phosphate + NADH + H(+)</text>
        <dbReference type="Rhea" id="RHEA:32223"/>
        <dbReference type="ChEBI" id="CHEBI:15378"/>
        <dbReference type="ChEBI" id="CHEBI:43474"/>
        <dbReference type="ChEBI" id="CHEBI:57945"/>
        <dbReference type="ChEBI" id="CHEBI:64074"/>
        <dbReference type="ChEBI" id="CHEBI:456215"/>
        <dbReference type="ChEBI" id="CHEBI:456216"/>
        <dbReference type="EC" id="4.2.1.136"/>
    </reaction>
</comment>
<dbReference type="InterPro" id="IPR017953">
    <property type="entry name" value="Carbohydrate_kinase_pred_CS"/>
</dbReference>
<evidence type="ECO:0000256" key="1">
    <source>
        <dbReference type="ARBA" id="ARBA00022679"/>
    </source>
</evidence>
<evidence type="ECO:0000313" key="11">
    <source>
        <dbReference type="EMBL" id="RGB76591.1"/>
    </source>
</evidence>
<dbReference type="NCBIfam" id="TIGR00556">
    <property type="entry name" value="pantethn_trn"/>
    <property type="match status" value="1"/>
</dbReference>
<dbReference type="Gene3D" id="3.40.1190.20">
    <property type="match status" value="1"/>
</dbReference>
<evidence type="ECO:0000256" key="9">
    <source>
        <dbReference type="HAMAP-Rule" id="MF_01965"/>
    </source>
</evidence>
<evidence type="ECO:0000256" key="2">
    <source>
        <dbReference type="ARBA" id="ARBA00022723"/>
    </source>
</evidence>
<gene>
    <name evidence="9" type="primary">nnrD</name>
    <name evidence="11" type="ORF">DXA39_05315</name>
</gene>
<evidence type="ECO:0000256" key="3">
    <source>
        <dbReference type="ARBA" id="ARBA00022741"/>
    </source>
</evidence>
<dbReference type="CDD" id="cd01171">
    <property type="entry name" value="YXKO-related"/>
    <property type="match status" value="1"/>
</dbReference>
<comment type="function">
    <text evidence="9">Catalyzes the dehydration of the S-form of NAD(P)HX at the expense of ADP, which is converted to AMP. Together with NAD(P)HX epimerase, which catalyzes the epimerization of the S- and R-forms, the enzyme allows the repair of both epimers of NAD(P)HX, a damaged form of NAD(P)H that is a result of enzymatic or heat-dependent hydration.</text>
</comment>
<evidence type="ECO:0000256" key="7">
    <source>
        <dbReference type="ARBA" id="ARBA00023027"/>
    </source>
</evidence>
<dbReference type="GO" id="GO:0006633">
    <property type="term" value="P:fatty acid biosynthetic process"/>
    <property type="evidence" value="ECO:0007669"/>
    <property type="project" value="InterPro"/>
</dbReference>
<dbReference type="GO" id="GO:0005524">
    <property type="term" value="F:ATP binding"/>
    <property type="evidence" value="ECO:0007669"/>
    <property type="project" value="UniProtKB-KW"/>
</dbReference>
<feature type="binding site" evidence="9">
    <location>
        <position position="271"/>
    </location>
    <ligand>
        <name>(6S)-NADPHX</name>
        <dbReference type="ChEBI" id="CHEBI:64076"/>
    </ligand>
</feature>
<dbReference type="SUPFAM" id="SSF56214">
    <property type="entry name" value="4'-phosphopantetheinyl transferase"/>
    <property type="match status" value="1"/>
</dbReference>
<comment type="catalytic activity">
    <reaction evidence="9">
        <text>(6S)-NADPHX + ADP = AMP + phosphate + NADPH + H(+)</text>
        <dbReference type="Rhea" id="RHEA:32235"/>
        <dbReference type="ChEBI" id="CHEBI:15378"/>
        <dbReference type="ChEBI" id="CHEBI:43474"/>
        <dbReference type="ChEBI" id="CHEBI:57783"/>
        <dbReference type="ChEBI" id="CHEBI:64076"/>
        <dbReference type="ChEBI" id="CHEBI:456215"/>
        <dbReference type="ChEBI" id="CHEBI:456216"/>
        <dbReference type="EC" id="4.2.1.136"/>
    </reaction>
</comment>
<protein>
    <recommendedName>
        <fullName evidence="9">ADP-dependent (S)-NAD(P)H-hydrate dehydratase</fullName>
        <ecNumber evidence="9">4.2.1.136</ecNumber>
    </recommendedName>
    <alternativeName>
        <fullName evidence="9">ADP-dependent NAD(P)HX dehydratase</fullName>
    </alternativeName>
</protein>
<dbReference type="Gene3D" id="3.90.470.20">
    <property type="entry name" value="4'-phosphopantetheinyl transferase domain"/>
    <property type="match status" value="1"/>
</dbReference>
<dbReference type="GO" id="GO:0008897">
    <property type="term" value="F:holo-[acyl-carrier-protein] synthase activity"/>
    <property type="evidence" value="ECO:0007669"/>
    <property type="project" value="InterPro"/>
</dbReference>
<evidence type="ECO:0000256" key="5">
    <source>
        <dbReference type="ARBA" id="ARBA00022842"/>
    </source>
</evidence>
<evidence type="ECO:0000256" key="6">
    <source>
        <dbReference type="ARBA" id="ARBA00022857"/>
    </source>
</evidence>
<name>A0A3E2TIR0_9FIRM</name>
<dbReference type="EC" id="4.2.1.136" evidence="9"/>
<feature type="binding site" evidence="9">
    <location>
        <position position="221"/>
    </location>
    <ligand>
        <name>(6S)-NADPHX</name>
        <dbReference type="ChEBI" id="CHEBI:64076"/>
    </ligand>
</feature>
<keyword evidence="7 9" id="KW-0520">NAD</keyword>
<dbReference type="PANTHER" id="PTHR12592">
    <property type="entry name" value="ATP-DEPENDENT (S)-NAD(P)H-HYDRATE DEHYDRATASE FAMILY MEMBER"/>
    <property type="match status" value="1"/>
</dbReference>
<dbReference type="AlphaFoldDB" id="A0A3E2TIR0"/>
<evidence type="ECO:0000256" key="4">
    <source>
        <dbReference type="ARBA" id="ARBA00022840"/>
    </source>
</evidence>
<dbReference type="PANTHER" id="PTHR12592:SF0">
    <property type="entry name" value="ATP-DEPENDENT (S)-NAD(P)H-HYDRATE DEHYDRATASE"/>
    <property type="match status" value="1"/>
</dbReference>
<evidence type="ECO:0000256" key="8">
    <source>
        <dbReference type="ARBA" id="ARBA00023239"/>
    </source>
</evidence>
<comment type="similarity">
    <text evidence="9">Belongs to the NnrD/CARKD family.</text>
</comment>
<dbReference type="GO" id="GO:0046496">
    <property type="term" value="P:nicotinamide nucleotide metabolic process"/>
    <property type="evidence" value="ECO:0007669"/>
    <property type="project" value="UniProtKB-UniRule"/>
</dbReference>
<keyword evidence="3 9" id="KW-0547">Nucleotide-binding</keyword>
<organism evidence="11 12">
    <name type="scientific">Anaerococcus nagyae</name>
    <dbReference type="NCBI Taxonomy" id="1755241"/>
    <lineage>
        <taxon>Bacteria</taxon>
        <taxon>Bacillati</taxon>
        <taxon>Bacillota</taxon>
        <taxon>Tissierellia</taxon>
        <taxon>Tissierellales</taxon>
        <taxon>Peptoniphilaceae</taxon>
        <taxon>Anaerococcus</taxon>
    </lineage>
</organism>
<feature type="binding site" evidence="9">
    <location>
        <position position="336"/>
    </location>
    <ligand>
        <name>AMP</name>
        <dbReference type="ChEBI" id="CHEBI:456215"/>
    </ligand>
</feature>
<dbReference type="Pfam" id="PF01648">
    <property type="entry name" value="ACPS"/>
    <property type="match status" value="1"/>
</dbReference>
<dbReference type="InterPro" id="IPR008278">
    <property type="entry name" value="4-PPantetheinyl_Trfase_dom"/>
</dbReference>
<dbReference type="EMBL" id="QVEU01000003">
    <property type="protein sequence ID" value="RGB76591.1"/>
    <property type="molecule type" value="Genomic_DNA"/>
</dbReference>
<keyword evidence="4 9" id="KW-0067">ATP-binding</keyword>
<keyword evidence="5" id="KW-0460">Magnesium</keyword>
<evidence type="ECO:0000259" key="10">
    <source>
        <dbReference type="PROSITE" id="PS51383"/>
    </source>
</evidence>
<reference evidence="11 12" key="1">
    <citation type="submission" date="2018-08" db="EMBL/GenBank/DDBJ databases">
        <title>A genome reference for cultivated species of the human gut microbiota.</title>
        <authorList>
            <person name="Zou Y."/>
            <person name="Xue W."/>
            <person name="Luo G."/>
        </authorList>
    </citation>
    <scope>NUCLEOTIDE SEQUENCE [LARGE SCALE GENOMIC DNA]</scope>
    <source>
        <strain evidence="11 12">OF01-3</strain>
    </source>
</reference>
<dbReference type="InterPro" id="IPR004568">
    <property type="entry name" value="Ppantetheine-prot_Trfase_dom"/>
</dbReference>
<dbReference type="PROSITE" id="PS51383">
    <property type="entry name" value="YJEF_C_3"/>
    <property type="match status" value="1"/>
</dbReference>
<dbReference type="GO" id="GO:0000287">
    <property type="term" value="F:magnesium ion binding"/>
    <property type="evidence" value="ECO:0007669"/>
    <property type="project" value="InterPro"/>
</dbReference>
<keyword evidence="6 9" id="KW-0521">NADP</keyword>
<dbReference type="InterPro" id="IPR037143">
    <property type="entry name" value="4-PPantetheinyl_Trfase_dom_sf"/>
</dbReference>
<dbReference type="Pfam" id="PF01256">
    <property type="entry name" value="Carb_kinase"/>
    <property type="match status" value="1"/>
</dbReference>
<sequence length="398" mass="43883">MIGIDIVSISKFIDKSKSEYFIKRIFTENELLYAYSKTDINKTLAGIFAAKEATVKAFNLNLAYILRKKIEILHINSIPVLSINQSIINSDLSISHDEDYAIAICYKKNDDINKKIDEKMQKIFPQREKVSHKGDYGKIGILGGSSGMAGSVFMSSMASMRAGAGLSYIIAPQSISKILQIKANEQIIKEINCKNFYYNNEISNQILDEVKNLDVLIIGPGMGKGNNLNELINEIIKNINMPVLIDADGLNAVSKDLSILNTDNNIILTPHIGEFSRLTGLSIEEIKKDKIKLAEKFARDNSLILVLKSDETIVTDGENTYINKIGNPGMATAGSGDVLTGIIAALINRIDIYDAAKLGVYLHSLAGDIAKEKFGEDSLISTDIIDCLPYAIKRLRNL</sequence>
<proteinExistence type="inferred from homology"/>
<accession>A0A3E2TIR0</accession>